<dbReference type="InParanoid" id="W7XJH9"/>
<dbReference type="SUPFAM" id="SSF51126">
    <property type="entry name" value="Pectin lyase-like"/>
    <property type="match status" value="1"/>
</dbReference>
<evidence type="ECO:0000256" key="3">
    <source>
        <dbReference type="ARBA" id="ARBA00004613"/>
    </source>
</evidence>
<proteinExistence type="predicted"/>
<keyword evidence="8 9" id="KW-0812">Transmembrane</keyword>
<evidence type="ECO:0000256" key="1">
    <source>
        <dbReference type="ARBA" id="ARBA00004196"/>
    </source>
</evidence>
<keyword evidence="8" id="KW-1133">Transmembrane helix</keyword>
<evidence type="ECO:0000313" key="9">
    <source>
        <dbReference type="EMBL" id="EWS74174.1"/>
    </source>
</evidence>
<feature type="transmembrane region" description="Helical" evidence="8">
    <location>
        <begin position="2694"/>
        <end position="2719"/>
    </location>
</feature>
<dbReference type="GeneID" id="24441625"/>
<dbReference type="Pfam" id="PF02415">
    <property type="entry name" value="Chlam_PMP"/>
    <property type="match status" value="1"/>
</dbReference>
<feature type="transmembrane region" description="Helical" evidence="8">
    <location>
        <begin position="2805"/>
        <end position="2830"/>
    </location>
</feature>
<dbReference type="InterPro" id="IPR011050">
    <property type="entry name" value="Pectin_lyase_fold/virulence"/>
</dbReference>
<dbReference type="RefSeq" id="XP_012653295.1">
    <property type="nucleotide sequence ID" value="XM_012797841.1"/>
</dbReference>
<reference evidence="10" key="1">
    <citation type="journal article" date="2006" name="PLoS Biol.">
        <title>Macronuclear genome sequence of the ciliate Tetrahymena thermophila, a model eukaryote.</title>
        <authorList>
            <person name="Eisen J.A."/>
            <person name="Coyne R.S."/>
            <person name="Wu M."/>
            <person name="Wu D."/>
            <person name="Thiagarajan M."/>
            <person name="Wortman J.R."/>
            <person name="Badger J.H."/>
            <person name="Ren Q."/>
            <person name="Amedeo P."/>
            <person name="Jones K.M."/>
            <person name="Tallon L.J."/>
            <person name="Delcher A.L."/>
            <person name="Salzberg S.L."/>
            <person name="Silva J.C."/>
            <person name="Haas B.J."/>
            <person name="Majoros W.H."/>
            <person name="Farzad M."/>
            <person name="Carlton J.M."/>
            <person name="Smith R.K. Jr."/>
            <person name="Garg J."/>
            <person name="Pearlman R.E."/>
            <person name="Karrer K.M."/>
            <person name="Sun L."/>
            <person name="Manning G."/>
            <person name="Elde N.C."/>
            <person name="Turkewitz A.P."/>
            <person name="Asai D.J."/>
            <person name="Wilkes D.E."/>
            <person name="Wang Y."/>
            <person name="Cai H."/>
            <person name="Collins K."/>
            <person name="Stewart B.A."/>
            <person name="Lee S.R."/>
            <person name="Wilamowska K."/>
            <person name="Weinberg Z."/>
            <person name="Ruzzo W.L."/>
            <person name="Wloga D."/>
            <person name="Gaertig J."/>
            <person name="Frankel J."/>
            <person name="Tsao C.-C."/>
            <person name="Gorovsky M.A."/>
            <person name="Keeling P.J."/>
            <person name="Waller R.F."/>
            <person name="Patron N.J."/>
            <person name="Cherry J.M."/>
            <person name="Stover N.A."/>
            <person name="Krieger C.J."/>
            <person name="del Toro C."/>
            <person name="Ryder H.F."/>
            <person name="Williamson S.C."/>
            <person name="Barbeau R.A."/>
            <person name="Hamilton E.P."/>
            <person name="Orias E."/>
        </authorList>
    </citation>
    <scope>NUCLEOTIDE SEQUENCE [LARGE SCALE GENOMIC DNA]</scope>
    <source>
        <strain evidence="10">SB210</strain>
    </source>
</reference>
<feature type="transmembrane region" description="Helical" evidence="8">
    <location>
        <begin position="3017"/>
        <end position="3037"/>
    </location>
</feature>
<keyword evidence="4" id="KW-0964">Secreted</keyword>
<keyword evidence="5" id="KW-0732">Signal</keyword>
<dbReference type="PANTHER" id="PTHR11319">
    <property type="entry name" value="G PROTEIN-COUPLED RECEPTOR-RELATED"/>
    <property type="match status" value="1"/>
</dbReference>
<sequence length="3111" mass="360217">MCVQLSSDIVGIDSDSQKCLFDRDIVKKVNKCFDIEKKGKSCVCKNKQNTMCVTITEDIQDEYIGIYKDAQMNLICIEKQDIADQLKIDSPLILVNLKFEYCLKDDFSLDEFYQKPNSMKCSCKYQYCLSNDICIPMDSNQNAARDINQNCAQLNQEGQIQSCFSDKSICLLKNSNTQINKCTTYDSIDEVIGVAFINKTNQCIFKDKYQDLIINKNLVFLKSNYCLFESSHILEVGDINKNIVGRTQQYLCAQENELFSDDDNLIEMCIFGFCISKYSCVEMDDLQNISKKHDNSCSTNSETDFIECFYSTEDKSTCILEDNGQKSCELMTIDNPKTFGAIYKENNQIGICVSQDVRIPKQSLDSQNQKLTCSDGSCILQTVEQQCHDKTLRILKDGDGGGGSGGGSSGQKVQECVDVLYVQCTKMTYTGITSTQDDNGYCQPSFPSKKCRKAKQCLMNGVCVDMSQDTSLPNFAKEIITTSCLPYQSIQEKGQKIKSCPTGFCIIQVKSNQRYCFQLGAYLGDTQYVGLESLSQRCLAQFEISKIGIDECGDPNYCIFQIPALSKQKSYLCHSLQLESTSYPGNRVPAKNKFGKCQDLFLPSTISCVDGFQCINDKGECQPLSINLPIARDVNQQCQPAYTDQSLYCAEGYCLLNQVCLPLSIQNPGREDKTSKCLQEREKGVFGAIQCFKSFCLTGISDEPQDQYCALIDYKISSQVGRYKQSQKCVKEDDNDNAVNNFKIEYCYKGQYCMRKDGQGIQFCSKVLSNDIVCSDENGACIFSKDPIQKCSSCSYTQCLDKYTQKCINLGVVYCQDNNGFCSNFQWLIYPYCVVCPKYYCLNKRTQRCTYYKYMQNLQYSQTNCLYQFRYDEECILQDINSVNKYQENLCIDKNYVCLLIAEAQKTKNCLFCPKYYYNPGDGICYQKSNNKNYPYFNLDIQYVSEDCYPKNDCSISNQKCPEGCQKCDNLNMCTQCKEDYFLYQDKQTQNQFCIKCDTNIYSNISQDPILSQYGTQFYKCVECNIQDEDWNLNTWKNKNCAKMVVQIAGINRFTNNYSKFLYYSIQSGNSQNLDSNQANRQLANLVIQKRQVSPFACSNLCIRCESNPSKKPYCYRCIDYYYSDQNGICQKCPLNCQKCGSAIFNQNLQPILKDDIPKDDLDQGIYDFSKSIFTCIQCNTQYTVSPSFNQCDQCGLYCLECAYEFQGDLVNYRKQNFRNQVYQFLKCVKCKPGYTLSSNRKDCYQIYQLGYCLDQDQNDYKTGLSLRTFLDLSSTYQTLNCLTCKYNTCLYLYRQSCINFNYYPPGNYVYNCQYNYDYSYYYKTTLNTCINGSPTVYYGGNLSCDFNTECKKQIYKCLECFVSANTYQCKVCSQGYIPSILGCIPCPETCQTCYEEGYINFQRVNFTTYIINTPQTTNNFTLYQRLNYQNVFMIKMKCSDCKFGYFLDYTQQHCQKPQCGKYCQNCINYKDSPLCISCNYTKLFNLIAPIQGYISKLHYGTNFLSNFQQMVTFDSLQKNCQICPLLCETCEDNNLDLVLDPLSLYQVKCYSCKKQLPSNYGDMQKYEIRYDKARKRCIYCLKNDNGCFFKKKTEIFVECGTASQPLGKGTLDEPLNLYRIKEINIDKLIINEPEFDISLVYYNELQLREIDFTINFIDTSRVCNQDFALNINTNIKNKIPSIQTLSITLNANQTNSLTDYVMLQNDIATFKGFSSFKIQNMNVKPKNLNNNFGFKIYEEHINNIEFQNTTFLCQRQYSNQLQTYFDNFNGTFIMNNTLFNNCSFYQQTLINVHSDFYPTFITYQLINLSILYSDFSQKSKFVSVSSPSDLEIQDFKFMHGSLKYQSYITLRKQASIKLNIQIFSAAQFTIVQGYTKMNIIQAYNTIQPPINLQTDSFFSTVINLKNVIGKLEIINSRIINAQNHPNHNLLYIQGSQIQIQNSNFTILANNQQKLQFLSGSNSILGGIAMIQCSTLKILSSSFSGGLSLQGGGLYIQAISLANIYIYQTNFIENWSFSLSDPKNSNGGAIYINQIQQNVGVTLRFIQCLFSNNFAYNKGGALYVSLSYNKFYLNLLLSNFTNNFSSDGSSLYSSQKNLTNIVQIQQTYNLYSYKYISDFIQKIEQFEKPLSFSPSLYHLQGFNQVYLFQNTFIVETTSIQLNSKENEFSFIFQSLIIFDSINYLQLAQNKISNFKVQNYLLKMTNIENLSLLQDQFFDNKQFIYNPNQFIANSLIIVQANSIKLEQIIYINNTCSKCVQGNLRLISNHILIADSTFQSNTALNGGALSISKYIKDEIMTNKLRFLHFNTYYEEYLIRKSNQNQTIYNSTFFNNTALNNGGSIIASNTFLYIIKSRFQENNANQFGGAIVSDLNDKFDQFQKIHLIKNTFQSNKARIGSSFYQMQNLPLHQHLDNKLSQNKAQLYNNNLIQFAVQILGIKGKQTYRNSLSIDKHLSGKFKDSIILQLVNNEDQPITTLNEEIKLNVQVLKGEDYYIDQYYISQKSGVFEILDKINVFGRLGKQIILQISSEYAKSPIYKLDGELSKIETNISFEIEINIVEKCPVGTTYFNDTIKKDLCNPCPQFMYNLNDGDKCHKCPDDFLCQKTSIYLPRGLWRSKNNSYTYIECYGYFQCVGDIDREEITEQFSDENRYCKEGNIGALCMDCDLYGKYWNERYYQVATYTCLKCGQFNTNLMIDIIVLLLSIALLAKIAKSIFMLMDYLKIQKVFQVLKIYFKYDQRFFVISSILLNYFTQLSLCTKNMIYLPIYIKQIFLGFGNPSEIFLKLFDCVLSQIILFQENNYSYFYFRVVILLIFNFLICLFTLLCFRILKKKDLLVHTSVLIYFIIHLFTHTIDSTLGMIFCVKVDDQFYINQYPSIKCDEDHLTFVKKMLIPCLCFQLLFIFLVFLYIIRENQNKTNSRKISSIFNQFYKHFWWYFYQILIRLLVIAIDNYFFFDVYLKGSVLCSLYLSYTLTQLYFKPYTRLQFNYFDIFISILITINFGMIENLNQFFNQERIFVAFLTLNISCAIGLIYWAIIDDFKLKIFKIVSKIRKNNINAKKKQSPILLWKYLRLRIFSRQILIDNNNEKLFYWNISKYISKQNTLLTNLQK</sequence>
<evidence type="ECO:0000256" key="4">
    <source>
        <dbReference type="ARBA" id="ARBA00022525"/>
    </source>
</evidence>
<name>W7XJH9_TETTS</name>
<evidence type="ECO:0000256" key="8">
    <source>
        <dbReference type="SAM" id="Phobius"/>
    </source>
</evidence>
<keyword evidence="7" id="KW-0998">Cell outer membrane</keyword>
<organism evidence="9 10">
    <name type="scientific">Tetrahymena thermophila (strain SB210)</name>
    <dbReference type="NCBI Taxonomy" id="312017"/>
    <lineage>
        <taxon>Eukaryota</taxon>
        <taxon>Sar</taxon>
        <taxon>Alveolata</taxon>
        <taxon>Ciliophora</taxon>
        <taxon>Intramacronucleata</taxon>
        <taxon>Oligohymenophorea</taxon>
        <taxon>Hymenostomatida</taxon>
        <taxon>Tetrahymenina</taxon>
        <taxon>Tetrahymenidae</taxon>
        <taxon>Tetrahymena</taxon>
    </lineage>
</organism>
<dbReference type="Proteomes" id="UP000009168">
    <property type="component" value="Unassembled WGS sequence"/>
</dbReference>
<keyword evidence="6 8" id="KW-0472">Membrane</keyword>
<feature type="transmembrane region" description="Helical" evidence="8">
    <location>
        <begin position="2986"/>
        <end position="3005"/>
    </location>
</feature>
<keyword evidence="10" id="KW-1185">Reference proteome</keyword>
<protein>
    <submittedName>
        <fullName evidence="9">Transmembrane protein, putative</fullName>
    </submittedName>
</protein>
<evidence type="ECO:0000256" key="7">
    <source>
        <dbReference type="ARBA" id="ARBA00023237"/>
    </source>
</evidence>
<feature type="transmembrane region" description="Helical" evidence="8">
    <location>
        <begin position="2934"/>
        <end position="2956"/>
    </location>
</feature>
<dbReference type="KEGG" id="tet:TTHERM_001076869"/>
<evidence type="ECO:0000256" key="6">
    <source>
        <dbReference type="ARBA" id="ARBA00023136"/>
    </source>
</evidence>
<dbReference type="GO" id="GO:0005576">
    <property type="term" value="C:extracellular region"/>
    <property type="evidence" value="ECO:0007669"/>
    <property type="project" value="UniProtKB-SubCell"/>
</dbReference>
<dbReference type="InterPro" id="IPR003368">
    <property type="entry name" value="POMP_repeat"/>
</dbReference>
<gene>
    <name evidence="9" type="ORF">TTHERM_001076869</name>
</gene>
<feature type="transmembrane region" description="Helical" evidence="8">
    <location>
        <begin position="2842"/>
        <end position="2862"/>
    </location>
</feature>
<evidence type="ECO:0000313" key="10">
    <source>
        <dbReference type="Proteomes" id="UP000009168"/>
    </source>
</evidence>
<feature type="transmembrane region" description="Helical" evidence="8">
    <location>
        <begin position="2891"/>
        <end position="2911"/>
    </location>
</feature>
<evidence type="ECO:0000256" key="2">
    <source>
        <dbReference type="ARBA" id="ARBA00004442"/>
    </source>
</evidence>
<accession>W7XJH9</accession>
<evidence type="ECO:0000256" key="5">
    <source>
        <dbReference type="ARBA" id="ARBA00022729"/>
    </source>
</evidence>
<dbReference type="EMBL" id="GG662686">
    <property type="protein sequence ID" value="EWS74174.1"/>
    <property type="molecule type" value="Genomic_DNA"/>
</dbReference>
<dbReference type="OrthoDB" id="296301at2759"/>
<dbReference type="PANTHER" id="PTHR11319:SF35">
    <property type="entry name" value="OUTER MEMBRANE PROTEIN PMPC-RELATED"/>
    <property type="match status" value="1"/>
</dbReference>
<comment type="subcellular location">
    <subcellularLocation>
        <location evidence="1">Cell envelope</location>
    </subcellularLocation>
    <subcellularLocation>
        <location evidence="2">Cell outer membrane</location>
    </subcellularLocation>
    <subcellularLocation>
        <location evidence="3">Secreted</location>
    </subcellularLocation>
</comment>